<accession>X6MBV1</accession>
<name>X6MBV1_RETFI</name>
<protein>
    <recommendedName>
        <fullName evidence="2">U-box domain-containing protein</fullName>
    </recommendedName>
</protein>
<dbReference type="AlphaFoldDB" id="X6MBV1"/>
<dbReference type="Proteomes" id="UP000023152">
    <property type="component" value="Unassembled WGS sequence"/>
</dbReference>
<reference evidence="3 4" key="1">
    <citation type="journal article" date="2013" name="Curr. Biol.">
        <title>The Genome of the Foraminiferan Reticulomyxa filosa.</title>
        <authorList>
            <person name="Glockner G."/>
            <person name="Hulsmann N."/>
            <person name="Schleicher M."/>
            <person name="Noegel A.A."/>
            <person name="Eichinger L."/>
            <person name="Gallinger C."/>
            <person name="Pawlowski J."/>
            <person name="Sierra R."/>
            <person name="Euteneuer U."/>
            <person name="Pillet L."/>
            <person name="Moustafa A."/>
            <person name="Platzer M."/>
            <person name="Groth M."/>
            <person name="Szafranski K."/>
            <person name="Schliwa M."/>
        </authorList>
    </citation>
    <scope>NUCLEOTIDE SEQUENCE [LARGE SCALE GENOMIC DNA]</scope>
</reference>
<evidence type="ECO:0000259" key="2">
    <source>
        <dbReference type="Pfam" id="PF04564"/>
    </source>
</evidence>
<dbReference type="InterPro" id="IPR003613">
    <property type="entry name" value="Ubox_domain"/>
</dbReference>
<evidence type="ECO:0000313" key="4">
    <source>
        <dbReference type="Proteomes" id="UP000023152"/>
    </source>
</evidence>
<dbReference type="Pfam" id="PF04564">
    <property type="entry name" value="U-box"/>
    <property type="match status" value="1"/>
</dbReference>
<organism evidence="3 4">
    <name type="scientific">Reticulomyxa filosa</name>
    <dbReference type="NCBI Taxonomy" id="46433"/>
    <lineage>
        <taxon>Eukaryota</taxon>
        <taxon>Sar</taxon>
        <taxon>Rhizaria</taxon>
        <taxon>Retaria</taxon>
        <taxon>Foraminifera</taxon>
        <taxon>Monothalamids</taxon>
        <taxon>Reticulomyxidae</taxon>
        <taxon>Reticulomyxa</taxon>
    </lineage>
</organism>
<keyword evidence="4" id="KW-1185">Reference proteome</keyword>
<dbReference type="EMBL" id="ASPP01022991">
    <property type="protein sequence ID" value="ETO10902.1"/>
    <property type="molecule type" value="Genomic_DNA"/>
</dbReference>
<proteinExistence type="predicted"/>
<feature type="region of interest" description="Disordered" evidence="1">
    <location>
        <begin position="24"/>
        <end position="43"/>
    </location>
</feature>
<dbReference type="CDD" id="cd16453">
    <property type="entry name" value="RING-Ubox"/>
    <property type="match status" value="1"/>
</dbReference>
<dbReference type="Gene3D" id="3.30.40.10">
    <property type="entry name" value="Zinc/RING finger domain, C3HC4 (zinc finger)"/>
    <property type="match status" value="1"/>
</dbReference>
<dbReference type="SUPFAM" id="SSF57850">
    <property type="entry name" value="RING/U-box"/>
    <property type="match status" value="1"/>
</dbReference>
<sequence length="268" mass="32229">MQVMYENPMEKLYNISIEKNRMIENEKGNNDERESSKEWKERERQIKSYEKKLKEWNEEKRMELNVMNWDDIWSFDDTNNKQKTLKEISEKEKSIQQAIHEKSLEKIKLKNEMDEATLKYTTSHNLKCNKSKMNQYNQIIKAKNIDGLSLLKMTKNDWMNVFHFDMFMQACVLYDSSHQICAKYSMNMFNSDESISQNIPKEYLCPLSNSIMKDPVIALNRKTYDRPSFLIQYQKIPNYCSLMIDGKLEFYTDFVLQQKIQQFLKESE</sequence>
<gene>
    <name evidence="3" type="ORF">RFI_26475</name>
</gene>
<dbReference type="InterPro" id="IPR013083">
    <property type="entry name" value="Znf_RING/FYVE/PHD"/>
</dbReference>
<comment type="caution">
    <text evidence="3">The sequence shown here is derived from an EMBL/GenBank/DDBJ whole genome shotgun (WGS) entry which is preliminary data.</text>
</comment>
<dbReference type="GO" id="GO:0004842">
    <property type="term" value="F:ubiquitin-protein transferase activity"/>
    <property type="evidence" value="ECO:0007669"/>
    <property type="project" value="InterPro"/>
</dbReference>
<evidence type="ECO:0000256" key="1">
    <source>
        <dbReference type="SAM" id="MobiDB-lite"/>
    </source>
</evidence>
<feature type="domain" description="U-box" evidence="2">
    <location>
        <begin position="199"/>
        <end position="266"/>
    </location>
</feature>
<dbReference type="GO" id="GO:0016567">
    <property type="term" value="P:protein ubiquitination"/>
    <property type="evidence" value="ECO:0007669"/>
    <property type="project" value="InterPro"/>
</dbReference>
<evidence type="ECO:0000313" key="3">
    <source>
        <dbReference type="EMBL" id="ETO10902.1"/>
    </source>
</evidence>